<dbReference type="GO" id="GO:0005829">
    <property type="term" value="C:cytosol"/>
    <property type="evidence" value="ECO:0007669"/>
    <property type="project" value="TreeGrafter"/>
</dbReference>
<dbReference type="InterPro" id="IPR036390">
    <property type="entry name" value="WH_DNA-bd_sf"/>
</dbReference>
<evidence type="ECO:0000259" key="8">
    <source>
        <dbReference type="PROSITE" id="PS50250"/>
    </source>
</evidence>
<dbReference type="PANTHER" id="PTHR10855">
    <property type="entry name" value="26S PROTEASOME NON-ATPASE REGULATORY SUBUNIT 12/COP9 SIGNALOSOME COMPLEX SUBUNIT 4"/>
    <property type="match status" value="1"/>
</dbReference>
<accession>A0A8S1HIS5</accession>
<sequence>MSIRVLFQSVYDLQQLSIVDTDHKAQFEALSSLFAQLLPNPVVQEIDVDKIVRIIDTVIALETGSMVVSRLFVSLITDRLESGEDVPVDVVRRIAEGILGVIKTRTISYEEQKEGRILDAAHMLIAINSDSSPKFNGPKANSEGAKAQLCIRITQLLLAAGEIDEAEQFVNRTSVLLVDSKNEELVIEHKALQARVLDAKRRFIDAAQRFYELSVVPLLPESDRLTALAKSIICILLAKPGNLRTRLLTTLFKDERAHCLPSFEIVTKMYLHRLINTSELTEFERELQPHQKFDEDGESILKSVIQEHNITAVSQLYRNISLSTLGELLGISAEDAEVMAGEMIASERVFGYIDQTDSILHFEDPNVLQSWDQQIHATCMQVNKVSDLIVSKYPQFADFISH</sequence>
<dbReference type="SMART" id="SM00088">
    <property type="entry name" value="PINT"/>
    <property type="match status" value="1"/>
</dbReference>
<evidence type="ECO:0000256" key="6">
    <source>
        <dbReference type="ARBA" id="ARBA00022790"/>
    </source>
</evidence>
<name>A0A8S1HIS5_9PELO</name>
<evidence type="ECO:0000313" key="10">
    <source>
        <dbReference type="Proteomes" id="UP000835052"/>
    </source>
</evidence>
<evidence type="ECO:0000256" key="7">
    <source>
        <dbReference type="ARBA" id="ARBA00023242"/>
    </source>
</evidence>
<keyword evidence="7" id="KW-0539">Nucleus</keyword>
<dbReference type="InterPro" id="IPR036388">
    <property type="entry name" value="WH-like_DNA-bd_sf"/>
</dbReference>
<dbReference type="InterPro" id="IPR054559">
    <property type="entry name" value="PSMD12-CSN4-like_N"/>
</dbReference>
<comment type="similarity">
    <text evidence="3">Belongs to the CSN4 family.</text>
</comment>
<keyword evidence="6" id="KW-0736">Signalosome</keyword>
<comment type="caution">
    <text evidence="9">The sequence shown here is derived from an EMBL/GenBank/DDBJ whole genome shotgun (WGS) entry which is preliminary data.</text>
</comment>
<dbReference type="InterPro" id="IPR040134">
    <property type="entry name" value="PSMD12/CSN4"/>
</dbReference>
<dbReference type="GO" id="GO:0008180">
    <property type="term" value="C:COP9 signalosome"/>
    <property type="evidence" value="ECO:0007669"/>
    <property type="project" value="UniProtKB-KW"/>
</dbReference>
<dbReference type="Proteomes" id="UP000835052">
    <property type="component" value="Unassembled WGS sequence"/>
</dbReference>
<evidence type="ECO:0000256" key="1">
    <source>
        <dbReference type="ARBA" id="ARBA00004123"/>
    </source>
</evidence>
<dbReference type="OrthoDB" id="295656at2759"/>
<dbReference type="PROSITE" id="PS50250">
    <property type="entry name" value="PCI"/>
    <property type="match status" value="1"/>
</dbReference>
<keyword evidence="5" id="KW-0963">Cytoplasm</keyword>
<dbReference type="AlphaFoldDB" id="A0A8S1HIS5"/>
<comment type="subcellular location">
    <subcellularLocation>
        <location evidence="2">Cytoplasm</location>
    </subcellularLocation>
    <subcellularLocation>
        <location evidence="1">Nucleus</location>
    </subcellularLocation>
</comment>
<keyword evidence="10" id="KW-1185">Reference proteome</keyword>
<evidence type="ECO:0000313" key="9">
    <source>
        <dbReference type="EMBL" id="CAD6195644.1"/>
    </source>
</evidence>
<dbReference type="Gene3D" id="1.10.10.10">
    <property type="entry name" value="Winged helix-like DNA-binding domain superfamily/Winged helix DNA-binding domain"/>
    <property type="match status" value="1"/>
</dbReference>
<protein>
    <recommendedName>
        <fullName evidence="4">COP9 signalosome complex subunit 4</fullName>
    </recommendedName>
</protein>
<dbReference type="Pfam" id="PF01399">
    <property type="entry name" value="PCI"/>
    <property type="match status" value="1"/>
</dbReference>
<evidence type="ECO:0000256" key="5">
    <source>
        <dbReference type="ARBA" id="ARBA00022490"/>
    </source>
</evidence>
<dbReference type="PANTHER" id="PTHR10855:SF2">
    <property type="entry name" value="COP9 SIGNALOSOME COMPLEX SUBUNIT 4"/>
    <property type="match status" value="1"/>
</dbReference>
<gene>
    <name evidence="9" type="ORF">CAUJ_LOCUS11563</name>
</gene>
<proteinExistence type="inferred from homology"/>
<organism evidence="9 10">
    <name type="scientific">Caenorhabditis auriculariae</name>
    <dbReference type="NCBI Taxonomy" id="2777116"/>
    <lineage>
        <taxon>Eukaryota</taxon>
        <taxon>Metazoa</taxon>
        <taxon>Ecdysozoa</taxon>
        <taxon>Nematoda</taxon>
        <taxon>Chromadorea</taxon>
        <taxon>Rhabditida</taxon>
        <taxon>Rhabditina</taxon>
        <taxon>Rhabditomorpha</taxon>
        <taxon>Rhabditoidea</taxon>
        <taxon>Rhabditidae</taxon>
        <taxon>Peloderinae</taxon>
        <taxon>Caenorhabditis</taxon>
    </lineage>
</organism>
<evidence type="ECO:0000256" key="2">
    <source>
        <dbReference type="ARBA" id="ARBA00004496"/>
    </source>
</evidence>
<dbReference type="Pfam" id="PF22241">
    <property type="entry name" value="PSMD12-CSN4_N"/>
    <property type="match status" value="1"/>
</dbReference>
<dbReference type="EMBL" id="CAJGYM010000058">
    <property type="protein sequence ID" value="CAD6195644.1"/>
    <property type="molecule type" value="Genomic_DNA"/>
</dbReference>
<evidence type="ECO:0000256" key="3">
    <source>
        <dbReference type="ARBA" id="ARBA00010417"/>
    </source>
</evidence>
<dbReference type="SUPFAM" id="SSF46785">
    <property type="entry name" value="Winged helix' DNA-binding domain"/>
    <property type="match status" value="1"/>
</dbReference>
<feature type="domain" description="PCI" evidence="8">
    <location>
        <begin position="199"/>
        <end position="367"/>
    </location>
</feature>
<dbReference type="InterPro" id="IPR000717">
    <property type="entry name" value="PCI_dom"/>
</dbReference>
<reference evidence="9" key="1">
    <citation type="submission" date="2020-10" db="EMBL/GenBank/DDBJ databases">
        <authorList>
            <person name="Kikuchi T."/>
        </authorList>
    </citation>
    <scope>NUCLEOTIDE SEQUENCE</scope>
    <source>
        <strain evidence="9">NKZ352</strain>
    </source>
</reference>
<evidence type="ECO:0000256" key="4">
    <source>
        <dbReference type="ARBA" id="ARBA00014881"/>
    </source>
</evidence>